<evidence type="ECO:0000313" key="2">
    <source>
        <dbReference type="EMBL" id="TDG38784.1"/>
    </source>
</evidence>
<dbReference type="EMBL" id="LSRL02001939">
    <property type="protein sequence ID" value="TDG38784.1"/>
    <property type="molecule type" value="Genomic_DNA"/>
</dbReference>
<organism evidence="2 3">
    <name type="scientific">Drosophila navojoa</name>
    <name type="common">Fruit fly</name>
    <dbReference type="NCBI Taxonomy" id="7232"/>
    <lineage>
        <taxon>Eukaryota</taxon>
        <taxon>Metazoa</taxon>
        <taxon>Ecdysozoa</taxon>
        <taxon>Arthropoda</taxon>
        <taxon>Hexapoda</taxon>
        <taxon>Insecta</taxon>
        <taxon>Pterygota</taxon>
        <taxon>Neoptera</taxon>
        <taxon>Endopterygota</taxon>
        <taxon>Diptera</taxon>
        <taxon>Brachycera</taxon>
        <taxon>Muscomorpha</taxon>
        <taxon>Ephydroidea</taxon>
        <taxon>Drosophilidae</taxon>
        <taxon>Drosophila</taxon>
    </lineage>
</organism>
<protein>
    <submittedName>
        <fullName evidence="2">Uncharacterized protein</fullName>
    </submittedName>
</protein>
<dbReference type="AlphaFoldDB" id="A0A484AQU6"/>
<gene>
    <name evidence="2" type="ORF">AWZ03_014794</name>
</gene>
<evidence type="ECO:0000313" key="3">
    <source>
        <dbReference type="Proteomes" id="UP000295192"/>
    </source>
</evidence>
<proteinExistence type="predicted"/>
<evidence type="ECO:0000256" key="1">
    <source>
        <dbReference type="SAM" id="MobiDB-lite"/>
    </source>
</evidence>
<feature type="region of interest" description="Disordered" evidence="1">
    <location>
        <begin position="43"/>
        <end position="67"/>
    </location>
</feature>
<reference evidence="2 3" key="1">
    <citation type="journal article" date="2019" name="J. Hered.">
        <title>An Improved Genome Assembly for Drosophila navojoa, the Basal Species in the mojavensis Cluster.</title>
        <authorList>
            <person name="Vanderlinde T."/>
            <person name="Dupim E.G."/>
            <person name="Nazario-Yepiz N.O."/>
            <person name="Carvalho A.B."/>
        </authorList>
    </citation>
    <scope>NUCLEOTIDE SEQUENCE [LARGE SCALE GENOMIC DNA]</scope>
    <source>
        <strain evidence="2">Navoj_Jal97</strain>
        <tissue evidence="2">Whole organism</tissue>
    </source>
</reference>
<comment type="caution">
    <text evidence="2">The sequence shown here is derived from an EMBL/GenBank/DDBJ whole genome shotgun (WGS) entry which is preliminary data.</text>
</comment>
<name>A0A484AQU6_DRONA</name>
<sequence>MMHSPNWWPLKRATATLLQGAFQERILSKYGVPKIFAERKPYGKEDLSNAAEDPRAEPAATPGADEDEARLLTDMSDILDSWDANFVAPVIHPTGTTLTEGIIQAIQREMG</sequence>
<accession>A0A484AQU6</accession>
<feature type="compositionally biased region" description="Basic and acidic residues" evidence="1">
    <location>
        <begin position="43"/>
        <end position="56"/>
    </location>
</feature>
<dbReference type="Proteomes" id="UP000295192">
    <property type="component" value="Unassembled WGS sequence"/>
</dbReference>
<keyword evidence="3" id="KW-1185">Reference proteome</keyword>